<dbReference type="Gene3D" id="3.30.70.1320">
    <property type="entry name" value="Multidrug efflux transporter AcrB pore domain like"/>
    <property type="match status" value="1"/>
</dbReference>
<feature type="transmembrane region" description="Helical" evidence="8">
    <location>
        <begin position="980"/>
        <end position="1003"/>
    </location>
</feature>
<evidence type="ECO:0000256" key="5">
    <source>
        <dbReference type="ARBA" id="ARBA00022692"/>
    </source>
</evidence>
<keyword evidence="10" id="KW-1185">Reference proteome</keyword>
<feature type="transmembrane region" description="Helical" evidence="8">
    <location>
        <begin position="851"/>
        <end position="870"/>
    </location>
</feature>
<dbReference type="Pfam" id="PF00873">
    <property type="entry name" value="ACR_tran"/>
    <property type="match status" value="1"/>
</dbReference>
<feature type="transmembrane region" description="Helical" evidence="8">
    <location>
        <begin position="429"/>
        <end position="449"/>
    </location>
</feature>
<dbReference type="SUPFAM" id="SSF82693">
    <property type="entry name" value="Multidrug efflux transporter AcrB pore domain, PN1, PN2, PC1 and PC2 subdomains"/>
    <property type="match status" value="3"/>
</dbReference>
<evidence type="ECO:0000256" key="2">
    <source>
        <dbReference type="ARBA" id="ARBA00010942"/>
    </source>
</evidence>
<dbReference type="GO" id="GO:0042910">
    <property type="term" value="F:xenobiotic transmembrane transporter activity"/>
    <property type="evidence" value="ECO:0007669"/>
    <property type="project" value="TreeGrafter"/>
</dbReference>
<dbReference type="SUPFAM" id="SSF82714">
    <property type="entry name" value="Multidrug efflux transporter AcrB TolC docking domain, DN and DC subdomains"/>
    <property type="match status" value="2"/>
</dbReference>
<keyword evidence="6 8" id="KW-1133">Transmembrane helix</keyword>
<dbReference type="GO" id="GO:0008324">
    <property type="term" value="F:monoatomic cation transmembrane transporter activity"/>
    <property type="evidence" value="ECO:0007669"/>
    <property type="project" value="InterPro"/>
</dbReference>
<dbReference type="SUPFAM" id="SSF82866">
    <property type="entry name" value="Multidrug efflux transporter AcrB transmembrane domain"/>
    <property type="match status" value="2"/>
</dbReference>
<evidence type="ECO:0000313" key="10">
    <source>
        <dbReference type="Proteomes" id="UP000319449"/>
    </source>
</evidence>
<evidence type="ECO:0000256" key="6">
    <source>
        <dbReference type="ARBA" id="ARBA00022989"/>
    </source>
</evidence>
<comment type="caution">
    <text evidence="9">The sequence shown here is derived from an EMBL/GenBank/DDBJ whole genome shotgun (WGS) entry which is preliminary data.</text>
</comment>
<dbReference type="NCBIfam" id="TIGR00914">
    <property type="entry name" value="2A0601"/>
    <property type="match status" value="1"/>
</dbReference>
<dbReference type="InterPro" id="IPR027463">
    <property type="entry name" value="AcrB_DN_DC_subdom"/>
</dbReference>
<feature type="transmembrane region" description="Helical" evidence="8">
    <location>
        <begin position="355"/>
        <end position="375"/>
    </location>
</feature>
<sequence>MRQWIIFVTNHSLLFLLLIGSLVLVGAFFVKDLNVEAFPDPSPPIVEITTVYEGRSAEEVERQITVALEVALAGMDGIERLNSISLYGLSDVKCKFSYHKNYKEAKQEVINRLAGATLPAGVQPTIVANPIGEVMRYTLTGSDNLLELRGLQDWTVARHLKTADGVEDVPSEGGFIKMYNVVVQPENLIKYGITLAQVIDSLSKANLNVGGRAIEKGDQYYMVRGLGLIKSLADIENALVTVKSGKPVLVRNVAQVSIGNIPRTGIVALNDRDDIVMGTVVLRRDAKSIPSIRSLHEKIDELNTRILPKGIRVVPYYERWDLIVTVIKKVMETAASGIVLVAVALFLFLGNIRAAVITAAIIPVSLLITLAVMALKGESANLLSIGAIDFGIIADIPLLLIEDYFRLSRKHGSGAMTIVRTAEEIGKPMIFSVGIILLAFIPIFMMKGAEAQIFAPMAKTYLYAILFTLTLTFSYLVAAKHRLLKGACDREFGFLEKLKRNYLNIVWFLLGHRRKVLTATFAVVTIGLVVGLKIISSQFLPKMDEGNIYARIVFPYTISLTKTYEHAREAKKLFLGFPEVQTVDFKIGRPEDGTDPNGPFNSDYTVLLKPYDQWKRGLTKEELEDEVREKLAQQFPNADINLSQYIQDNLEEMMSGVKGENSVKIFGDDLVQLDRIAKEVKEALTKVSGIADEGIMKELGQPNLIIDVHRETASALGLTVQDVLDTVAAALGGKEISQIIEGSRNFSLQVSFPPEYRKEPEKIPNIPIVLPGGGVVALSRIADVHYDTGASFIYRENYRKYIPIKFSVTSNDLGGTVAKAQELTRKIKLPDGYYMEWSGMFNEMKKSFQRFMISIPVALFLILTALYLLYRSVRNVLITMAAPLFAVFAGLLGLLIMGESLSVSSMVGFISIIGVSILNSSVIISHYIRLSLTGLGREEAIMETVKDKFRPVLMGGSVAALGLLPASMAHGIGSQVQRPLAIVVVGGMLLGTTLILLITPLLLKFVQVEE</sequence>
<organism evidence="9 10">
    <name type="scientific">Geobacter argillaceus</name>
    <dbReference type="NCBI Taxonomy" id="345631"/>
    <lineage>
        <taxon>Bacteria</taxon>
        <taxon>Pseudomonadati</taxon>
        <taxon>Thermodesulfobacteriota</taxon>
        <taxon>Desulfuromonadia</taxon>
        <taxon>Geobacterales</taxon>
        <taxon>Geobacteraceae</taxon>
        <taxon>Geobacter</taxon>
    </lineage>
</organism>
<dbReference type="Gene3D" id="3.30.70.1430">
    <property type="entry name" value="Multidrug efflux transporter AcrB pore domain"/>
    <property type="match status" value="2"/>
</dbReference>
<feature type="transmembrane region" description="Helical" evidence="8">
    <location>
        <begin position="949"/>
        <end position="968"/>
    </location>
</feature>
<evidence type="ECO:0000256" key="1">
    <source>
        <dbReference type="ARBA" id="ARBA00004651"/>
    </source>
</evidence>
<dbReference type="RefSeq" id="WP_145022821.1">
    <property type="nucleotide sequence ID" value="NZ_VLLN01000013.1"/>
</dbReference>
<protein>
    <submittedName>
        <fullName evidence="9">Cobalt-zinc-cadmium resistance protein CzcA</fullName>
    </submittedName>
</protein>
<dbReference type="InterPro" id="IPR004763">
    <property type="entry name" value="CusA-like"/>
</dbReference>
<evidence type="ECO:0000256" key="3">
    <source>
        <dbReference type="ARBA" id="ARBA00022448"/>
    </source>
</evidence>
<evidence type="ECO:0000256" key="4">
    <source>
        <dbReference type="ARBA" id="ARBA00022475"/>
    </source>
</evidence>
<dbReference type="AlphaFoldDB" id="A0A562VLR1"/>
<feature type="transmembrane region" description="Helical" evidence="8">
    <location>
        <begin position="330"/>
        <end position="349"/>
    </location>
</feature>
<dbReference type="EMBL" id="VLLN01000013">
    <property type="protein sequence ID" value="TWJ18830.1"/>
    <property type="molecule type" value="Genomic_DNA"/>
</dbReference>
<proteinExistence type="inferred from homology"/>
<evidence type="ECO:0000256" key="8">
    <source>
        <dbReference type="SAM" id="Phobius"/>
    </source>
</evidence>
<evidence type="ECO:0000313" key="9">
    <source>
        <dbReference type="EMBL" id="TWJ18830.1"/>
    </source>
</evidence>
<keyword evidence="5 8" id="KW-0812">Transmembrane</keyword>
<dbReference type="PANTHER" id="PTHR32063">
    <property type="match status" value="1"/>
</dbReference>
<feature type="transmembrane region" description="Helical" evidence="8">
    <location>
        <begin position="909"/>
        <end position="929"/>
    </location>
</feature>
<dbReference type="Gene3D" id="1.20.1640.10">
    <property type="entry name" value="Multidrug efflux transporter AcrB transmembrane domain"/>
    <property type="match status" value="2"/>
</dbReference>
<dbReference type="PRINTS" id="PR00702">
    <property type="entry name" value="ACRIFLAVINRP"/>
</dbReference>
<dbReference type="Gene3D" id="3.30.2090.10">
    <property type="entry name" value="Multidrug efflux transporter AcrB TolC docking domain, DN and DC subdomains"/>
    <property type="match status" value="2"/>
</dbReference>
<dbReference type="Proteomes" id="UP000319449">
    <property type="component" value="Unassembled WGS sequence"/>
</dbReference>
<feature type="transmembrane region" description="Helical" evidence="8">
    <location>
        <begin position="516"/>
        <end position="535"/>
    </location>
</feature>
<keyword evidence="7 8" id="KW-0472">Membrane</keyword>
<dbReference type="OrthoDB" id="9798415at2"/>
<name>A0A562VLR1_9BACT</name>
<feature type="transmembrane region" description="Helical" evidence="8">
    <location>
        <begin position="461"/>
        <end position="478"/>
    </location>
</feature>
<dbReference type="InterPro" id="IPR001036">
    <property type="entry name" value="Acrflvin-R"/>
</dbReference>
<feature type="transmembrane region" description="Helical" evidence="8">
    <location>
        <begin position="382"/>
        <end position="401"/>
    </location>
</feature>
<keyword evidence="4" id="KW-1003">Cell membrane</keyword>
<comment type="subcellular location">
    <subcellularLocation>
        <location evidence="1">Cell membrane</location>
        <topology evidence="1">Multi-pass membrane protein</topology>
    </subcellularLocation>
</comment>
<reference evidence="9 10" key="1">
    <citation type="submission" date="2019-07" db="EMBL/GenBank/DDBJ databases">
        <title>Genomic Encyclopedia of Archaeal and Bacterial Type Strains, Phase II (KMG-II): from individual species to whole genera.</title>
        <authorList>
            <person name="Goeker M."/>
        </authorList>
    </citation>
    <scope>NUCLEOTIDE SEQUENCE [LARGE SCALE GENOMIC DNA]</scope>
    <source>
        <strain evidence="9 10">ATCC BAA-1139</strain>
    </source>
</reference>
<evidence type="ECO:0000256" key="7">
    <source>
        <dbReference type="ARBA" id="ARBA00023136"/>
    </source>
</evidence>
<comment type="similarity">
    <text evidence="2">Belongs to the resistance-nodulation-cell division (RND) (TC 2.A.6) family.</text>
</comment>
<feature type="transmembrane region" description="Helical" evidence="8">
    <location>
        <begin position="876"/>
        <end position="897"/>
    </location>
</feature>
<feature type="transmembrane region" description="Helical" evidence="8">
    <location>
        <begin position="12"/>
        <end position="30"/>
    </location>
</feature>
<keyword evidence="3" id="KW-0813">Transport</keyword>
<dbReference type="PANTHER" id="PTHR32063:SF12">
    <property type="entry name" value="CATION EFFLUX SYSTEM PROTEIN"/>
    <property type="match status" value="1"/>
</dbReference>
<dbReference type="GO" id="GO:0005886">
    <property type="term" value="C:plasma membrane"/>
    <property type="evidence" value="ECO:0007669"/>
    <property type="project" value="UniProtKB-SubCell"/>
</dbReference>
<gene>
    <name evidence="9" type="ORF">JN12_02279</name>
</gene>
<accession>A0A562VLR1</accession>
<dbReference type="Gene3D" id="3.30.70.1440">
    <property type="entry name" value="Multidrug efflux transporter AcrB pore domain"/>
    <property type="match status" value="1"/>
</dbReference>